<dbReference type="EMBL" id="BSOS01000073">
    <property type="protein sequence ID" value="GLR67971.1"/>
    <property type="molecule type" value="Genomic_DNA"/>
</dbReference>
<evidence type="ECO:0000313" key="1">
    <source>
        <dbReference type="EMBL" id="GLR67971.1"/>
    </source>
</evidence>
<keyword evidence="2" id="KW-1185">Reference proteome</keyword>
<dbReference type="PANTHER" id="PTHR42779">
    <property type="entry name" value="PROTEIN YNJB"/>
    <property type="match status" value="1"/>
</dbReference>
<organism evidence="1 2">
    <name type="scientific">Acidocella aquatica</name>
    <dbReference type="NCBI Taxonomy" id="1922313"/>
    <lineage>
        <taxon>Bacteria</taxon>
        <taxon>Pseudomonadati</taxon>
        <taxon>Pseudomonadota</taxon>
        <taxon>Alphaproteobacteria</taxon>
        <taxon>Acetobacterales</taxon>
        <taxon>Acidocellaceae</taxon>
        <taxon>Acidocella</taxon>
    </lineage>
</organism>
<dbReference type="PROSITE" id="PS51318">
    <property type="entry name" value="TAT"/>
    <property type="match status" value="1"/>
</dbReference>
<dbReference type="Pfam" id="PF13416">
    <property type="entry name" value="SBP_bac_8"/>
    <property type="match status" value="1"/>
</dbReference>
<reference evidence="2" key="1">
    <citation type="journal article" date="2019" name="Int. J. Syst. Evol. Microbiol.">
        <title>The Global Catalogue of Microorganisms (GCM) 10K type strain sequencing project: providing services to taxonomists for standard genome sequencing and annotation.</title>
        <authorList>
            <consortium name="The Broad Institute Genomics Platform"/>
            <consortium name="The Broad Institute Genome Sequencing Center for Infectious Disease"/>
            <person name="Wu L."/>
            <person name="Ma J."/>
        </authorList>
    </citation>
    <scope>NUCLEOTIDE SEQUENCE [LARGE SCALE GENOMIC DNA]</scope>
    <source>
        <strain evidence="2">NBRC 112502</strain>
    </source>
</reference>
<dbReference type="Proteomes" id="UP001156641">
    <property type="component" value="Unassembled WGS sequence"/>
</dbReference>
<accession>A0ABQ6A6C4</accession>
<dbReference type="Gene3D" id="3.40.190.10">
    <property type="entry name" value="Periplasmic binding protein-like II"/>
    <property type="match status" value="2"/>
</dbReference>
<dbReference type="PANTHER" id="PTHR42779:SF1">
    <property type="entry name" value="PROTEIN YNJB"/>
    <property type="match status" value="1"/>
</dbReference>
<dbReference type="RefSeq" id="WP_284258792.1">
    <property type="nucleotide sequence ID" value="NZ_BSOS01000073.1"/>
</dbReference>
<sequence>MERITRRSVLGGVAAAGAAVGLAEMGGVARAATLALPTSPVSLSIVDVAGTLALTRPAFDAYAAQKPHLVSSIVYSAAPAPELPGKLKAEQSAGRLDIDMVLTGIDALSAGIAQKIWEPLLPNYAASLPDPASIYQPNALRMQGFAQNQALEVVFCPAGPLLEYNPAMVSTPPTTVEGVLAWAQANPKKFIYARPANSGPARIFLMGLPYLLGDSNPRDPRHGWDKTWSFLAALGKTIEYYPSGTGAVMQELGSGLRAMTPTQTGWDINPRALGVVPASVEVTKFDNQIIVCDAQYMAIPKGVKPGKLAVLLDMMNFMLAPAQQAVTYDAGYFYPGPAVKNVPLSMAPASSQQVIQKFGRPWYDEMIATAPTYMPLSAADLVYALGRWDQQIGVITA</sequence>
<evidence type="ECO:0000313" key="2">
    <source>
        <dbReference type="Proteomes" id="UP001156641"/>
    </source>
</evidence>
<protein>
    <submittedName>
        <fullName evidence="1">ABC transporter substrate-binding protein</fullName>
    </submittedName>
</protein>
<dbReference type="InterPro" id="IPR006059">
    <property type="entry name" value="SBP"/>
</dbReference>
<comment type="caution">
    <text evidence="1">The sequence shown here is derived from an EMBL/GenBank/DDBJ whole genome shotgun (WGS) entry which is preliminary data.</text>
</comment>
<proteinExistence type="predicted"/>
<gene>
    <name evidence="1" type="ORF">GCM10010909_26520</name>
</gene>
<dbReference type="SUPFAM" id="SSF53850">
    <property type="entry name" value="Periplasmic binding protein-like II"/>
    <property type="match status" value="1"/>
</dbReference>
<dbReference type="InterPro" id="IPR006311">
    <property type="entry name" value="TAT_signal"/>
</dbReference>
<name>A0ABQ6A6C4_9PROT</name>